<dbReference type="InterPro" id="IPR014027">
    <property type="entry name" value="UDP-Glc/GDP-Man_DH_C"/>
</dbReference>
<dbReference type="Pfam" id="PF03721">
    <property type="entry name" value="UDPG_MGDP_dh_N"/>
    <property type="match status" value="1"/>
</dbReference>
<dbReference type="Pfam" id="PF00984">
    <property type="entry name" value="UDPG_MGDP_dh"/>
    <property type="match status" value="1"/>
</dbReference>
<dbReference type="EMBL" id="FNGW01000002">
    <property type="protein sequence ID" value="SDL47363.1"/>
    <property type="molecule type" value="Genomic_DNA"/>
</dbReference>
<dbReference type="SUPFAM" id="SSF48179">
    <property type="entry name" value="6-phosphogluconate dehydrogenase C-terminal domain-like"/>
    <property type="match status" value="1"/>
</dbReference>
<proteinExistence type="inferred from homology"/>
<dbReference type="InterPro" id="IPR028359">
    <property type="entry name" value="UDP_ManNAc/GlcNAc_DH"/>
</dbReference>
<protein>
    <submittedName>
        <fullName evidence="7">UDP-N-acetyl-D-mannosaminuronic acid dehydrogenase</fullName>
    </submittedName>
</protein>
<dbReference type="PRINTS" id="PR00411">
    <property type="entry name" value="PNDRDTASEI"/>
</dbReference>
<evidence type="ECO:0000256" key="1">
    <source>
        <dbReference type="ARBA" id="ARBA00006601"/>
    </source>
</evidence>
<feature type="chain" id="PRO_5038567205" evidence="5">
    <location>
        <begin position="22"/>
        <end position="420"/>
    </location>
</feature>
<dbReference type="GO" id="GO:0016616">
    <property type="term" value="F:oxidoreductase activity, acting on the CH-OH group of donors, NAD or NADP as acceptor"/>
    <property type="evidence" value="ECO:0007669"/>
    <property type="project" value="InterPro"/>
</dbReference>
<dbReference type="NCBIfam" id="TIGR03026">
    <property type="entry name" value="NDP-sugDHase"/>
    <property type="match status" value="1"/>
</dbReference>
<evidence type="ECO:0000259" key="6">
    <source>
        <dbReference type="SMART" id="SM00984"/>
    </source>
</evidence>
<dbReference type="InterPro" id="IPR036291">
    <property type="entry name" value="NAD(P)-bd_dom_sf"/>
</dbReference>
<evidence type="ECO:0000313" key="7">
    <source>
        <dbReference type="EMBL" id="SDL47363.1"/>
    </source>
</evidence>
<dbReference type="InterPro" id="IPR036220">
    <property type="entry name" value="UDP-Glc/GDP-Man_DH_C_sf"/>
</dbReference>
<dbReference type="InterPro" id="IPR014026">
    <property type="entry name" value="UDP-Glc/GDP-Man_DH_dimer"/>
</dbReference>
<dbReference type="Pfam" id="PF03720">
    <property type="entry name" value="UDPG_MGDP_dh_C"/>
    <property type="match status" value="1"/>
</dbReference>
<keyword evidence="2" id="KW-0560">Oxidoreductase</keyword>
<dbReference type="Gene3D" id="3.40.50.720">
    <property type="entry name" value="NAD(P)-binding Rossmann-like Domain"/>
    <property type="match status" value="2"/>
</dbReference>
<dbReference type="GO" id="GO:0000271">
    <property type="term" value="P:polysaccharide biosynthetic process"/>
    <property type="evidence" value="ECO:0007669"/>
    <property type="project" value="InterPro"/>
</dbReference>
<dbReference type="PANTHER" id="PTHR43491:SF2">
    <property type="entry name" value="UDP-N-ACETYL-D-MANNOSAMINE DEHYDROGENASE"/>
    <property type="match status" value="1"/>
</dbReference>
<dbReference type="STRING" id="1121325.SAMN04515677_10291"/>
<dbReference type="AlphaFoldDB" id="A0A1G9KDF0"/>
<dbReference type="GO" id="GO:0016628">
    <property type="term" value="F:oxidoreductase activity, acting on the CH-CH group of donors, NAD or NADP as acceptor"/>
    <property type="evidence" value="ECO:0007669"/>
    <property type="project" value="InterPro"/>
</dbReference>
<feature type="signal peptide" evidence="5">
    <location>
        <begin position="1"/>
        <end position="21"/>
    </location>
</feature>
<evidence type="ECO:0000313" key="8">
    <source>
        <dbReference type="Proteomes" id="UP000199068"/>
    </source>
</evidence>
<reference evidence="7 8" key="1">
    <citation type="submission" date="2016-10" db="EMBL/GenBank/DDBJ databases">
        <authorList>
            <person name="de Groot N.N."/>
        </authorList>
    </citation>
    <scope>NUCLEOTIDE SEQUENCE [LARGE SCALE GENOMIC DNA]</scope>
    <source>
        <strain evidence="7 8">DSM 797</strain>
    </source>
</reference>
<evidence type="ECO:0000256" key="3">
    <source>
        <dbReference type="ARBA" id="ARBA00023027"/>
    </source>
</evidence>
<dbReference type="SUPFAM" id="SSF51735">
    <property type="entry name" value="NAD(P)-binding Rossmann-fold domains"/>
    <property type="match status" value="1"/>
</dbReference>
<dbReference type="SMART" id="SM00984">
    <property type="entry name" value="UDPG_MGDP_dh_C"/>
    <property type="match status" value="1"/>
</dbReference>
<comment type="similarity">
    <text evidence="1 4">Belongs to the UDP-glucose/GDP-mannose dehydrogenase family.</text>
</comment>
<dbReference type="PIRSF" id="PIRSF000124">
    <property type="entry name" value="UDPglc_GDPman_dh"/>
    <property type="match status" value="1"/>
</dbReference>
<dbReference type="InterPro" id="IPR008927">
    <property type="entry name" value="6-PGluconate_DH-like_C_sf"/>
</dbReference>
<organism evidence="7 8">
    <name type="scientific">Romboutsia lituseburensis DSM 797</name>
    <dbReference type="NCBI Taxonomy" id="1121325"/>
    <lineage>
        <taxon>Bacteria</taxon>
        <taxon>Bacillati</taxon>
        <taxon>Bacillota</taxon>
        <taxon>Clostridia</taxon>
        <taxon>Peptostreptococcales</taxon>
        <taxon>Peptostreptococcaceae</taxon>
        <taxon>Romboutsia</taxon>
    </lineage>
</organism>
<sequence>MRKKVCILGLGYIGLPTAALFANNGYDVTGVDINQDVIENLNEGKIIIKEPNLDELVKKVVGQNMLKGSLTPSESDIFIICVPTPITKDKNADLKYIVKAVNDILPYLKVGDIVVLESTSPVGTTKNIVKSILEKTNLDIGNDIYLGYSPERVLPGQIIKELVSNHRVIGGINEISAEKIKNVYESFVEGEIYTTDTDTAEMVKLIENTFRDINIAFANELSLICDKLGMSAWDVIEYANKHPRVNILNPGPGVGGHCLAVDPWFIVESSKDLANIVKLARNTNDYMPTYVFNKIQKLTDKTKKNIKVCILGATYKKDIDDMRESPIVHLIDILRKNNYEVELYDPYVKNYEVLNNNIYECAKNSDFLVLGVDHTVFKDLDYKAILEVMDNNIFIDTRNFFNKDNIESIGYKYYLIGSSI</sequence>
<dbReference type="InterPro" id="IPR001732">
    <property type="entry name" value="UDP-Glc/GDP-Man_DH_N"/>
</dbReference>
<feature type="domain" description="UDP-glucose/GDP-mannose dehydrogenase C-terminal" evidence="6">
    <location>
        <begin position="309"/>
        <end position="403"/>
    </location>
</feature>
<gene>
    <name evidence="7" type="ORF">SAMN04515677_10291</name>
</gene>
<dbReference type="GO" id="GO:0051287">
    <property type="term" value="F:NAD binding"/>
    <property type="evidence" value="ECO:0007669"/>
    <property type="project" value="InterPro"/>
</dbReference>
<evidence type="ECO:0000256" key="2">
    <source>
        <dbReference type="ARBA" id="ARBA00023002"/>
    </source>
</evidence>
<evidence type="ECO:0000256" key="5">
    <source>
        <dbReference type="SAM" id="SignalP"/>
    </source>
</evidence>
<accession>A0A1G9KDF0</accession>
<keyword evidence="3" id="KW-0520">NAD</keyword>
<keyword evidence="5" id="KW-0732">Signal</keyword>
<dbReference type="PANTHER" id="PTHR43491">
    <property type="entry name" value="UDP-N-ACETYL-D-MANNOSAMINE DEHYDROGENASE"/>
    <property type="match status" value="1"/>
</dbReference>
<name>A0A1G9KDF0_9FIRM</name>
<keyword evidence="8" id="KW-1185">Reference proteome</keyword>
<dbReference type="PIRSF" id="PIRSF500136">
    <property type="entry name" value="UDP_ManNAc_DH"/>
    <property type="match status" value="1"/>
</dbReference>
<evidence type="ECO:0000256" key="4">
    <source>
        <dbReference type="PIRNR" id="PIRNR000124"/>
    </source>
</evidence>
<dbReference type="InterPro" id="IPR017476">
    <property type="entry name" value="UDP-Glc/GDP-Man"/>
</dbReference>
<dbReference type="Proteomes" id="UP000199068">
    <property type="component" value="Unassembled WGS sequence"/>
</dbReference>
<dbReference type="SUPFAM" id="SSF52413">
    <property type="entry name" value="UDP-glucose/GDP-mannose dehydrogenase C-terminal domain"/>
    <property type="match status" value="1"/>
</dbReference>
<dbReference type="RefSeq" id="WP_092723015.1">
    <property type="nucleotide sequence ID" value="NZ_FNGW01000002.1"/>
</dbReference>